<keyword evidence="11" id="KW-1185">Reference proteome</keyword>
<dbReference type="STRING" id="1183432.AGR3A_Lc10074"/>
<sequence length="462" mass="51207">MSLPIMPSSINGAQLMKSSALTSFVAGVAIAAAFGATAAHAEKTKFEFWYGLSGDLGDRVQETCKKFNDSQAEFEIVCTSQNDYDATLQNTIAAYRAKKQPAITQIYDAGTLDMMLSKAFVPAKKLMADNGYKIDWDNYFPGIANYYATAAGELNSFPYNSSTAMFYYNIDAFEKAGITFKPDTWEQVQEAATKLKAAGFECPLAFNFDTWMLMEQFSAIHNQPIATKGNGYQGLDAELTINKTKFVDHVKFFKKMQDEKLFVVKTKQLGMDILPAFTSQTCQMFMTSIANHGTVAKTMPEGVKWDVAMLPVWKGTERHNSLVGGASLWVMAGRPDAEYKGAAAFLNFIAQPEMVQWWSTVTGYIPVTKTGFDAMKANGFYDKAPYKGREKAIESLTFTPPSEYTRGIRLGGFTQIRKEVATSLEAIFMQNADVQAELDKAVERSNAGLRRFEKTYAGAKLN</sequence>
<dbReference type="PANTHER" id="PTHR43649">
    <property type="entry name" value="ARABINOSE-BINDING PROTEIN-RELATED"/>
    <property type="match status" value="1"/>
</dbReference>
<evidence type="ECO:0000256" key="5">
    <source>
        <dbReference type="ARBA" id="ARBA00022448"/>
    </source>
</evidence>
<evidence type="ECO:0000256" key="1">
    <source>
        <dbReference type="ARBA" id="ARBA00004418"/>
    </source>
</evidence>
<dbReference type="AlphaFoldDB" id="A0A1S7QUL5"/>
<comment type="function">
    <text evidence="8">Part of the ABC transporter complex UgpBAEC involved in sn-glycerol-3-phosphate (G3P) import. Binds G3P.</text>
</comment>
<dbReference type="PANTHER" id="PTHR43649:SF31">
    <property type="entry name" value="SN-GLYCEROL-3-PHOSPHATE-BINDING PERIPLASMIC PROTEIN UGPB"/>
    <property type="match status" value="1"/>
</dbReference>
<dbReference type="GO" id="GO:0042597">
    <property type="term" value="C:periplasmic space"/>
    <property type="evidence" value="ECO:0007669"/>
    <property type="project" value="UniProtKB-SubCell"/>
</dbReference>
<dbReference type="EMBL" id="FBWK01000045">
    <property type="protein sequence ID" value="CUX42184.1"/>
    <property type="molecule type" value="Genomic_DNA"/>
</dbReference>
<evidence type="ECO:0000256" key="3">
    <source>
        <dbReference type="ARBA" id="ARBA00011557"/>
    </source>
</evidence>
<dbReference type="Proteomes" id="UP000191988">
    <property type="component" value="Unassembled WGS sequence"/>
</dbReference>
<evidence type="ECO:0000256" key="2">
    <source>
        <dbReference type="ARBA" id="ARBA00008520"/>
    </source>
</evidence>
<proteinExistence type="inferred from homology"/>
<feature type="chain" id="PRO_5012774672" description="sn-glycerol-3-phosphate-binding periplasmic protein UgpB" evidence="9">
    <location>
        <begin position="42"/>
        <end position="462"/>
    </location>
</feature>
<evidence type="ECO:0000256" key="8">
    <source>
        <dbReference type="ARBA" id="ARBA00034473"/>
    </source>
</evidence>
<keyword evidence="6 9" id="KW-0732">Signal</keyword>
<organism evidence="10 11">
    <name type="scientific">Agrobacterium tomkonis CFBP 6623</name>
    <dbReference type="NCBI Taxonomy" id="1183432"/>
    <lineage>
        <taxon>Bacteria</taxon>
        <taxon>Pseudomonadati</taxon>
        <taxon>Pseudomonadota</taxon>
        <taxon>Alphaproteobacteria</taxon>
        <taxon>Hyphomicrobiales</taxon>
        <taxon>Rhizobiaceae</taxon>
        <taxon>Rhizobium/Agrobacterium group</taxon>
        <taxon>Agrobacterium</taxon>
        <taxon>Agrobacterium tumefaciens complex</taxon>
    </lineage>
</organism>
<dbReference type="SUPFAM" id="SSF53850">
    <property type="entry name" value="Periplasmic binding protein-like II"/>
    <property type="match status" value="1"/>
</dbReference>
<evidence type="ECO:0000313" key="11">
    <source>
        <dbReference type="Proteomes" id="UP000191988"/>
    </source>
</evidence>
<keyword evidence="5" id="KW-0813">Transport</keyword>
<evidence type="ECO:0000256" key="7">
    <source>
        <dbReference type="ARBA" id="ARBA00022764"/>
    </source>
</evidence>
<name>A0A1S7QUL5_9HYPH</name>
<evidence type="ECO:0000256" key="4">
    <source>
        <dbReference type="ARBA" id="ARBA00017470"/>
    </source>
</evidence>
<accession>A0A1S7QUL5</accession>
<comment type="similarity">
    <text evidence="2">Belongs to the bacterial solute-binding protein 1 family.</text>
</comment>
<reference evidence="11" key="1">
    <citation type="submission" date="2016-01" db="EMBL/GenBank/DDBJ databases">
        <authorList>
            <person name="Regsiter A."/>
            <person name="william w."/>
        </authorList>
    </citation>
    <scope>NUCLEOTIDE SEQUENCE [LARGE SCALE GENOMIC DNA]</scope>
    <source>
        <strain evidence="11">CFBP 6623</strain>
    </source>
</reference>
<feature type="signal peptide" evidence="9">
    <location>
        <begin position="1"/>
        <end position="41"/>
    </location>
</feature>
<comment type="subunit">
    <text evidence="3">The complex is composed of two ATP-binding proteins (UgpC), two transmembrane proteins (UgpA and UgpE) and a solute-binding protein (UgpB).</text>
</comment>
<evidence type="ECO:0000313" key="10">
    <source>
        <dbReference type="EMBL" id="CUX42184.1"/>
    </source>
</evidence>
<evidence type="ECO:0000256" key="9">
    <source>
        <dbReference type="SAM" id="SignalP"/>
    </source>
</evidence>
<gene>
    <name evidence="10" type="primary">ugpB</name>
    <name evidence="10" type="ORF">AGR3A_Lc10074</name>
</gene>
<protein>
    <recommendedName>
        <fullName evidence="4">sn-glycerol-3-phosphate-binding periplasmic protein UgpB</fullName>
    </recommendedName>
</protein>
<dbReference type="InterPro" id="IPR050490">
    <property type="entry name" value="Bact_solute-bd_prot1"/>
</dbReference>
<keyword evidence="7" id="KW-0574">Periplasm</keyword>
<dbReference type="Gene3D" id="3.40.190.10">
    <property type="entry name" value="Periplasmic binding protein-like II"/>
    <property type="match status" value="2"/>
</dbReference>
<dbReference type="InterPro" id="IPR006059">
    <property type="entry name" value="SBP"/>
</dbReference>
<evidence type="ECO:0000256" key="6">
    <source>
        <dbReference type="ARBA" id="ARBA00022729"/>
    </source>
</evidence>
<dbReference type="Pfam" id="PF13416">
    <property type="entry name" value="SBP_bac_8"/>
    <property type="match status" value="1"/>
</dbReference>
<comment type="subcellular location">
    <subcellularLocation>
        <location evidence="1">Periplasm</location>
    </subcellularLocation>
</comment>